<protein>
    <submittedName>
        <fullName evidence="5">Sepiapterin reductase</fullName>
    </submittedName>
</protein>
<evidence type="ECO:0000256" key="4">
    <source>
        <dbReference type="ARBA" id="ARBA00023002"/>
    </source>
</evidence>
<gene>
    <name evidence="5" type="primary">yueD</name>
    <name evidence="5" type="ORF">Lspi_2620</name>
</gene>
<dbReference type="PROSITE" id="PS00061">
    <property type="entry name" value="ADH_SHORT"/>
    <property type="match status" value="1"/>
</dbReference>
<reference evidence="5 6" key="1">
    <citation type="submission" date="2015-11" db="EMBL/GenBank/DDBJ databases">
        <title>Genomic analysis of 38 Legionella species identifies large and diverse effector repertoires.</title>
        <authorList>
            <person name="Burstein D."/>
            <person name="Amaro F."/>
            <person name="Zusman T."/>
            <person name="Lifshitz Z."/>
            <person name="Cohen O."/>
            <person name="Gilbert J.A."/>
            <person name="Pupko T."/>
            <person name="Shuman H.A."/>
            <person name="Segal G."/>
        </authorList>
    </citation>
    <scope>NUCLEOTIDE SEQUENCE [LARGE SCALE GENOMIC DNA]</scope>
    <source>
        <strain evidence="5 6">Mt.St.Helens-9</strain>
    </source>
</reference>
<evidence type="ECO:0000313" key="6">
    <source>
        <dbReference type="Proteomes" id="UP000054877"/>
    </source>
</evidence>
<dbReference type="PATRIC" id="fig|452.5.peg.2900"/>
<keyword evidence="4" id="KW-0560">Oxidoreductase</keyword>
<dbReference type="GO" id="GO:0006729">
    <property type="term" value="P:tetrahydrobiopterin biosynthetic process"/>
    <property type="evidence" value="ECO:0007669"/>
    <property type="project" value="TreeGrafter"/>
</dbReference>
<dbReference type="InterPro" id="IPR036291">
    <property type="entry name" value="NAD(P)-bd_dom_sf"/>
</dbReference>
<dbReference type="InterPro" id="IPR020904">
    <property type="entry name" value="Sc_DH/Rdtase_CS"/>
</dbReference>
<proteinExistence type="predicted"/>
<accession>A0A0W0YWY4</accession>
<comment type="subcellular location">
    <subcellularLocation>
        <location evidence="1">Cytoplasm</location>
    </subcellularLocation>
</comment>
<dbReference type="PANTHER" id="PTHR44085">
    <property type="entry name" value="SEPIAPTERIN REDUCTASE"/>
    <property type="match status" value="1"/>
</dbReference>
<evidence type="ECO:0000256" key="2">
    <source>
        <dbReference type="ARBA" id="ARBA00022490"/>
    </source>
</evidence>
<dbReference type="PANTHER" id="PTHR44085:SF2">
    <property type="entry name" value="SEPIAPTERIN REDUCTASE"/>
    <property type="match status" value="1"/>
</dbReference>
<dbReference type="SUPFAM" id="SSF51735">
    <property type="entry name" value="NAD(P)-binding Rossmann-fold domains"/>
    <property type="match status" value="1"/>
</dbReference>
<dbReference type="GO" id="GO:0004757">
    <property type="term" value="F:sepiapterin reductase (NADP+) activity"/>
    <property type="evidence" value="ECO:0007669"/>
    <property type="project" value="TreeGrafter"/>
</dbReference>
<dbReference type="PRINTS" id="PR00081">
    <property type="entry name" value="GDHRDH"/>
</dbReference>
<keyword evidence="2" id="KW-0963">Cytoplasm</keyword>
<evidence type="ECO:0000256" key="3">
    <source>
        <dbReference type="ARBA" id="ARBA00022857"/>
    </source>
</evidence>
<dbReference type="InterPro" id="IPR002347">
    <property type="entry name" value="SDR_fam"/>
</dbReference>
<dbReference type="GO" id="GO:0005737">
    <property type="term" value="C:cytoplasm"/>
    <property type="evidence" value="ECO:0007669"/>
    <property type="project" value="UniProtKB-SubCell"/>
</dbReference>
<dbReference type="EMBL" id="LNYX01000032">
    <property type="protein sequence ID" value="KTD61378.1"/>
    <property type="molecule type" value="Genomic_DNA"/>
</dbReference>
<sequence>MFLVTGGSSGIGRALAWELARRGKSVLIVGRRKEKLSEASRFSPLISTCCADVSTMEGRTDIIASLAEVSRLQGVVHNAGIIEPIVPLESVDEYSWQKILATNLSAPLFLSQELLPKLRDGKVLHIGSGAAYFPVSGWAGYCVSKAALAMLTRCWQLESEKTSFASVMPGIIDTDMQAVIRQSRFMEQEKKDFFNRLYNEKKLISPETVAHFLAWLLLDVDHEAFRSREWDIYDKNHHQAWLPESSGVPEWED</sequence>
<comment type="caution">
    <text evidence="5">The sequence shown here is derived from an EMBL/GenBank/DDBJ whole genome shotgun (WGS) entry which is preliminary data.</text>
</comment>
<evidence type="ECO:0000313" key="5">
    <source>
        <dbReference type="EMBL" id="KTD61378.1"/>
    </source>
</evidence>
<dbReference type="InterPro" id="IPR051721">
    <property type="entry name" value="Biopterin_syn/organic_redct"/>
</dbReference>
<dbReference type="STRING" id="452.Lspi_2620"/>
<keyword evidence="6" id="KW-1185">Reference proteome</keyword>
<evidence type="ECO:0000256" key="1">
    <source>
        <dbReference type="ARBA" id="ARBA00004496"/>
    </source>
</evidence>
<keyword evidence="3" id="KW-0521">NADP</keyword>
<name>A0A0W0YWY4_LEGSP</name>
<organism evidence="5 6">
    <name type="scientific">Legionella spiritensis</name>
    <dbReference type="NCBI Taxonomy" id="452"/>
    <lineage>
        <taxon>Bacteria</taxon>
        <taxon>Pseudomonadati</taxon>
        <taxon>Pseudomonadota</taxon>
        <taxon>Gammaproteobacteria</taxon>
        <taxon>Legionellales</taxon>
        <taxon>Legionellaceae</taxon>
        <taxon>Legionella</taxon>
    </lineage>
</organism>
<dbReference type="Gene3D" id="3.40.50.720">
    <property type="entry name" value="NAD(P)-binding Rossmann-like Domain"/>
    <property type="match status" value="1"/>
</dbReference>
<dbReference type="OrthoDB" id="9794387at2"/>
<dbReference type="RefSeq" id="WP_058484538.1">
    <property type="nucleotide sequence ID" value="NZ_CAAAII010000007.1"/>
</dbReference>
<dbReference type="AlphaFoldDB" id="A0A0W0YWY4"/>
<dbReference type="Proteomes" id="UP000054877">
    <property type="component" value="Unassembled WGS sequence"/>
</dbReference>
<dbReference type="Pfam" id="PF00106">
    <property type="entry name" value="adh_short"/>
    <property type="match status" value="1"/>
</dbReference>